<dbReference type="EMBL" id="CAJVQC010133286">
    <property type="protein sequence ID" value="CAG8842176.1"/>
    <property type="molecule type" value="Genomic_DNA"/>
</dbReference>
<comment type="caution">
    <text evidence="1">The sequence shown here is derived from an EMBL/GenBank/DDBJ whole genome shotgun (WGS) entry which is preliminary data.</text>
</comment>
<gene>
    <name evidence="1" type="ORF">RPERSI_LOCUS32199</name>
</gene>
<name>A0ACA9SL87_9GLOM</name>
<proteinExistence type="predicted"/>
<keyword evidence="2" id="KW-1185">Reference proteome</keyword>
<feature type="non-terminal residue" evidence="1">
    <location>
        <position position="52"/>
    </location>
</feature>
<sequence length="52" mass="5682">MSALPFIAAALSSIIDCPVKTYDECIDEGLDPNKILDIDLVHKYSLAESNDN</sequence>
<protein>
    <submittedName>
        <fullName evidence="1">9978_t:CDS:1</fullName>
    </submittedName>
</protein>
<accession>A0ACA9SL87</accession>
<reference evidence="1" key="1">
    <citation type="submission" date="2021-06" db="EMBL/GenBank/DDBJ databases">
        <authorList>
            <person name="Kallberg Y."/>
            <person name="Tangrot J."/>
            <person name="Rosling A."/>
        </authorList>
    </citation>
    <scope>NUCLEOTIDE SEQUENCE</scope>
    <source>
        <strain evidence="1">MA461A</strain>
    </source>
</reference>
<organism evidence="1 2">
    <name type="scientific">Racocetra persica</name>
    <dbReference type="NCBI Taxonomy" id="160502"/>
    <lineage>
        <taxon>Eukaryota</taxon>
        <taxon>Fungi</taxon>
        <taxon>Fungi incertae sedis</taxon>
        <taxon>Mucoromycota</taxon>
        <taxon>Glomeromycotina</taxon>
        <taxon>Glomeromycetes</taxon>
        <taxon>Diversisporales</taxon>
        <taxon>Gigasporaceae</taxon>
        <taxon>Racocetra</taxon>
    </lineage>
</organism>
<evidence type="ECO:0000313" key="2">
    <source>
        <dbReference type="Proteomes" id="UP000789920"/>
    </source>
</evidence>
<dbReference type="Proteomes" id="UP000789920">
    <property type="component" value="Unassembled WGS sequence"/>
</dbReference>
<evidence type="ECO:0000313" key="1">
    <source>
        <dbReference type="EMBL" id="CAG8842176.1"/>
    </source>
</evidence>